<protein>
    <recommendedName>
        <fullName evidence="2">Glycosyltransferase 2-like domain-containing protein</fullName>
    </recommendedName>
</protein>
<keyword evidence="1" id="KW-1133">Transmembrane helix</keyword>
<gene>
    <name evidence="3" type="ORF">A3G33_10785</name>
</gene>
<dbReference type="SUPFAM" id="SSF53448">
    <property type="entry name" value="Nucleotide-diphospho-sugar transferases"/>
    <property type="match status" value="1"/>
</dbReference>
<dbReference type="Gene3D" id="3.90.550.10">
    <property type="entry name" value="Spore Coat Polysaccharide Biosynthesis Protein SpsA, Chain A"/>
    <property type="match status" value="1"/>
</dbReference>
<dbReference type="GO" id="GO:0016758">
    <property type="term" value="F:hexosyltransferase activity"/>
    <property type="evidence" value="ECO:0007669"/>
    <property type="project" value="UniProtKB-ARBA"/>
</dbReference>
<dbReference type="PANTHER" id="PTHR22916:SF3">
    <property type="entry name" value="UDP-GLCNAC:BETAGAL BETA-1,3-N-ACETYLGLUCOSAMINYLTRANSFERASE-LIKE PROTEIN 1"/>
    <property type="match status" value="1"/>
</dbReference>
<dbReference type="InterPro" id="IPR029044">
    <property type="entry name" value="Nucleotide-diphossugar_trans"/>
</dbReference>
<feature type="domain" description="Glycosyltransferase 2-like" evidence="2">
    <location>
        <begin position="7"/>
        <end position="132"/>
    </location>
</feature>
<accession>A0A1G1KR80</accession>
<feature type="transmembrane region" description="Helical" evidence="1">
    <location>
        <begin position="303"/>
        <end position="327"/>
    </location>
</feature>
<dbReference type="AlphaFoldDB" id="A0A1G1KR80"/>
<dbReference type="InterPro" id="IPR001173">
    <property type="entry name" value="Glyco_trans_2-like"/>
</dbReference>
<keyword evidence="1" id="KW-0472">Membrane</keyword>
<dbReference type="Pfam" id="PF00535">
    <property type="entry name" value="Glycos_transf_2"/>
    <property type="match status" value="1"/>
</dbReference>
<evidence type="ECO:0000313" key="3">
    <source>
        <dbReference type="EMBL" id="OGW95454.1"/>
    </source>
</evidence>
<organism evidence="3 4">
    <name type="scientific">Candidatus Danuiimicrobium aquiferis</name>
    <dbReference type="NCBI Taxonomy" id="1801832"/>
    <lineage>
        <taxon>Bacteria</taxon>
        <taxon>Pseudomonadati</taxon>
        <taxon>Candidatus Omnitrophota</taxon>
        <taxon>Candidatus Danuiimicrobium</taxon>
    </lineage>
</organism>
<evidence type="ECO:0000256" key="1">
    <source>
        <dbReference type="SAM" id="Phobius"/>
    </source>
</evidence>
<dbReference type="PANTHER" id="PTHR22916">
    <property type="entry name" value="GLYCOSYLTRANSFERASE"/>
    <property type="match status" value="1"/>
</dbReference>
<dbReference type="Proteomes" id="UP000178187">
    <property type="component" value="Unassembled WGS sequence"/>
</dbReference>
<keyword evidence="1" id="KW-0812">Transmembrane</keyword>
<dbReference type="EMBL" id="MHFR01000063">
    <property type="protein sequence ID" value="OGW95454.1"/>
    <property type="molecule type" value="Genomic_DNA"/>
</dbReference>
<evidence type="ECO:0000259" key="2">
    <source>
        <dbReference type="Pfam" id="PF00535"/>
    </source>
</evidence>
<proteinExistence type="predicted"/>
<evidence type="ECO:0000313" key="4">
    <source>
        <dbReference type="Proteomes" id="UP000178187"/>
    </source>
</evidence>
<name>A0A1G1KR80_9BACT</name>
<comment type="caution">
    <text evidence="3">The sequence shown here is derived from an EMBL/GenBank/DDBJ whole genome shotgun (WGS) entry which is preliminary data.</text>
</comment>
<sequence length="335" mass="38923">MANFLISVILPTYNREKLLREAIESVKKQTFADWELIVVDDGSTDATRDILKDYCAKDLRIKMLRGNHGGAAAARNLGMRAASGKYIAFLDDDDLWLPEKLLLQYGVFEKYPDVGFVFTDGMIVNEDGRQERKLLPYQHKAFCEWLTNCKTVEPFLYVGQLHEVLIAGNCIATPTLVLKRETVETVGGFNANYEIGEDYDFWIRLSRHFSGALLKVELVTIRITASGLSGAEGERDYRWREAEIPILEAHLLAVSHEQRKSLMNRIKQHGRLAGGYYLKQRDRKRSRKLLMKSLQYQFYQPKILLYLFVSYLPLFVISFLHKLLWFIRRHRHENQ</sequence>
<reference evidence="3 4" key="1">
    <citation type="journal article" date="2016" name="Nat. Commun.">
        <title>Thousands of microbial genomes shed light on interconnected biogeochemical processes in an aquifer system.</title>
        <authorList>
            <person name="Anantharaman K."/>
            <person name="Brown C.T."/>
            <person name="Hug L.A."/>
            <person name="Sharon I."/>
            <person name="Castelle C.J."/>
            <person name="Probst A.J."/>
            <person name="Thomas B.C."/>
            <person name="Singh A."/>
            <person name="Wilkins M.J."/>
            <person name="Karaoz U."/>
            <person name="Brodie E.L."/>
            <person name="Williams K.H."/>
            <person name="Hubbard S.S."/>
            <person name="Banfield J.F."/>
        </authorList>
    </citation>
    <scope>NUCLEOTIDE SEQUENCE [LARGE SCALE GENOMIC DNA]</scope>
</reference>